<dbReference type="HOGENOM" id="CLU_099766_0_0_0"/>
<dbReference type="InParanoid" id="Q0F308"/>
<name>Q0F308_9PROT</name>
<keyword evidence="1" id="KW-0489">Methyltransferase</keyword>
<evidence type="ECO:0000256" key="2">
    <source>
        <dbReference type="ARBA" id="ARBA00022679"/>
    </source>
</evidence>
<protein>
    <recommendedName>
        <fullName evidence="4">Methyltransferase domain-containing protein</fullName>
    </recommendedName>
</protein>
<dbReference type="SUPFAM" id="SSF53335">
    <property type="entry name" value="S-adenosyl-L-methionine-dependent methyltransferases"/>
    <property type="match status" value="1"/>
</dbReference>
<dbReference type="Pfam" id="PF13649">
    <property type="entry name" value="Methyltransf_25"/>
    <property type="match status" value="1"/>
</dbReference>
<dbReference type="GO" id="GO:0032259">
    <property type="term" value="P:methylation"/>
    <property type="evidence" value="ECO:0007669"/>
    <property type="project" value="UniProtKB-KW"/>
</dbReference>
<dbReference type="EMBL" id="AATS01000001">
    <property type="protein sequence ID" value="EAU56133.1"/>
    <property type="molecule type" value="Genomic_DNA"/>
</dbReference>
<organism evidence="5 6">
    <name type="scientific">Mariprofundus ferrooxydans PV-1</name>
    <dbReference type="NCBI Taxonomy" id="314345"/>
    <lineage>
        <taxon>Bacteria</taxon>
        <taxon>Pseudomonadati</taxon>
        <taxon>Pseudomonadota</taxon>
        <taxon>Candidatius Mariprofundia</taxon>
        <taxon>Mariprofundales</taxon>
        <taxon>Mariprofundaceae</taxon>
        <taxon>Mariprofundus</taxon>
    </lineage>
</organism>
<gene>
    <name evidence="5" type="ORF">SPV1_04913</name>
</gene>
<dbReference type="STRING" id="314344.AL013_04930"/>
<dbReference type="CDD" id="cd02440">
    <property type="entry name" value="AdoMet_MTases"/>
    <property type="match status" value="1"/>
</dbReference>
<dbReference type="PANTHER" id="PTHR43464">
    <property type="entry name" value="METHYLTRANSFERASE"/>
    <property type="match status" value="1"/>
</dbReference>
<dbReference type="GO" id="GO:0008168">
    <property type="term" value="F:methyltransferase activity"/>
    <property type="evidence" value="ECO:0007669"/>
    <property type="project" value="UniProtKB-KW"/>
</dbReference>
<keyword evidence="3" id="KW-0949">S-adenosyl-L-methionine</keyword>
<dbReference type="OrthoDB" id="9800454at2"/>
<dbReference type="PANTHER" id="PTHR43464:SF19">
    <property type="entry name" value="UBIQUINONE BIOSYNTHESIS O-METHYLTRANSFERASE, MITOCHONDRIAL"/>
    <property type="match status" value="1"/>
</dbReference>
<evidence type="ECO:0000259" key="4">
    <source>
        <dbReference type="Pfam" id="PF13649"/>
    </source>
</evidence>
<keyword evidence="2" id="KW-0808">Transferase</keyword>
<dbReference type="AlphaFoldDB" id="Q0F308"/>
<dbReference type="Proteomes" id="UP000005297">
    <property type="component" value="Unassembled WGS sequence"/>
</dbReference>
<feature type="domain" description="Methyltransferase" evidence="4">
    <location>
        <begin position="53"/>
        <end position="146"/>
    </location>
</feature>
<comment type="caution">
    <text evidence="5">The sequence shown here is derived from an EMBL/GenBank/DDBJ whole genome shotgun (WGS) entry which is preliminary data.</text>
</comment>
<evidence type="ECO:0000313" key="6">
    <source>
        <dbReference type="Proteomes" id="UP000005297"/>
    </source>
</evidence>
<sequence>MKKEQRKRIVDRHRDSLTRHGYHPNALYWSSREIQEIRFRVLAEIGIESGDSVLDVGCGFADFRQWIAGQGKAVSFTGIDLSPDLIRVASQRHPDAALLCGELADFDFASGSFDWVILSGAMNEQLHDEGAYARGMIARMFDLCRKGVAFNMLDARHLKAHDLQSVDPHLMLDYCRTICPDAELRDDYLANDFTIYMRRIESGAA</sequence>
<dbReference type="InterPro" id="IPR041698">
    <property type="entry name" value="Methyltransf_25"/>
</dbReference>
<evidence type="ECO:0000256" key="3">
    <source>
        <dbReference type="ARBA" id="ARBA00022691"/>
    </source>
</evidence>
<reference evidence="5 6" key="1">
    <citation type="submission" date="2006-09" db="EMBL/GenBank/DDBJ databases">
        <authorList>
            <person name="Emerson D."/>
            <person name="Ferriera S."/>
            <person name="Johnson J."/>
            <person name="Kravitz S."/>
            <person name="Halpern A."/>
            <person name="Remington K."/>
            <person name="Beeson K."/>
            <person name="Tran B."/>
            <person name="Rogers Y.-H."/>
            <person name="Friedman R."/>
            <person name="Venter J.C."/>
        </authorList>
    </citation>
    <scope>NUCLEOTIDE SEQUENCE [LARGE SCALE GENOMIC DNA]</scope>
    <source>
        <strain evidence="5 6">PV-1</strain>
    </source>
</reference>
<evidence type="ECO:0000313" key="5">
    <source>
        <dbReference type="EMBL" id="EAU56133.1"/>
    </source>
</evidence>
<dbReference type="InterPro" id="IPR029063">
    <property type="entry name" value="SAM-dependent_MTases_sf"/>
</dbReference>
<dbReference type="Gene3D" id="3.40.50.150">
    <property type="entry name" value="Vaccinia Virus protein VP39"/>
    <property type="match status" value="1"/>
</dbReference>
<evidence type="ECO:0000256" key="1">
    <source>
        <dbReference type="ARBA" id="ARBA00022603"/>
    </source>
</evidence>
<dbReference type="RefSeq" id="WP_009851277.1">
    <property type="nucleotide sequence ID" value="NZ_DS022295.1"/>
</dbReference>
<proteinExistence type="predicted"/>
<accession>Q0F308</accession>
<dbReference type="eggNOG" id="COG2226">
    <property type="taxonomic scope" value="Bacteria"/>
</dbReference>
<keyword evidence="6" id="KW-1185">Reference proteome</keyword>